<dbReference type="CDD" id="cd06450">
    <property type="entry name" value="DOPA_deC_like"/>
    <property type="match status" value="1"/>
</dbReference>
<name>A0A365YJ39_9MICC</name>
<dbReference type="GO" id="GO:0019752">
    <property type="term" value="P:carboxylic acid metabolic process"/>
    <property type="evidence" value="ECO:0007669"/>
    <property type="project" value="InterPro"/>
</dbReference>
<dbReference type="AlphaFoldDB" id="A0A365YJ39"/>
<dbReference type="PANTHER" id="PTHR45677">
    <property type="entry name" value="GLUTAMATE DECARBOXYLASE-RELATED"/>
    <property type="match status" value="1"/>
</dbReference>
<keyword evidence="9" id="KW-1185">Reference proteome</keyword>
<dbReference type="GO" id="GO:0030170">
    <property type="term" value="F:pyridoxal phosphate binding"/>
    <property type="evidence" value="ECO:0007669"/>
    <property type="project" value="InterPro"/>
</dbReference>
<evidence type="ECO:0000256" key="2">
    <source>
        <dbReference type="ARBA" id="ARBA00009533"/>
    </source>
</evidence>
<dbReference type="GO" id="GO:0004058">
    <property type="term" value="F:aromatic-L-amino-acid decarboxylase activity"/>
    <property type="evidence" value="ECO:0007669"/>
    <property type="project" value="UniProtKB-ARBA"/>
</dbReference>
<keyword evidence="3" id="KW-0210">Decarboxylase</keyword>
<accession>A0A365YJ39</accession>
<comment type="caution">
    <text evidence="8">The sequence shown here is derived from an EMBL/GenBank/DDBJ whole genome shotgun (WGS) entry which is preliminary data.</text>
</comment>
<dbReference type="Gene3D" id="3.90.1150.170">
    <property type="match status" value="1"/>
</dbReference>
<dbReference type="SUPFAM" id="SSF53383">
    <property type="entry name" value="PLP-dependent transferases"/>
    <property type="match status" value="1"/>
</dbReference>
<comment type="cofactor">
    <cofactor evidence="1 6 7">
        <name>pyridoxal 5'-phosphate</name>
        <dbReference type="ChEBI" id="CHEBI:597326"/>
    </cofactor>
</comment>
<evidence type="ECO:0000256" key="6">
    <source>
        <dbReference type="PIRSR" id="PIRSR602129-50"/>
    </source>
</evidence>
<comment type="similarity">
    <text evidence="2 7">Belongs to the group II decarboxylase family.</text>
</comment>
<evidence type="ECO:0000256" key="1">
    <source>
        <dbReference type="ARBA" id="ARBA00001933"/>
    </source>
</evidence>
<dbReference type="EMBL" id="POAF01000002">
    <property type="protein sequence ID" value="RBM02725.1"/>
    <property type="molecule type" value="Genomic_DNA"/>
</dbReference>
<dbReference type="Gene3D" id="3.40.640.10">
    <property type="entry name" value="Type I PLP-dependent aspartate aminotransferase-like (Major domain)"/>
    <property type="match status" value="1"/>
</dbReference>
<dbReference type="InterPro" id="IPR015424">
    <property type="entry name" value="PyrdxlP-dep_Trfase"/>
</dbReference>
<evidence type="ECO:0000313" key="9">
    <source>
        <dbReference type="Proteomes" id="UP000252167"/>
    </source>
</evidence>
<organism evidence="8 9">
    <name type="scientific">Glutamicibacter soli</name>
    <dbReference type="NCBI Taxonomy" id="453836"/>
    <lineage>
        <taxon>Bacteria</taxon>
        <taxon>Bacillati</taxon>
        <taxon>Actinomycetota</taxon>
        <taxon>Actinomycetes</taxon>
        <taxon>Micrococcales</taxon>
        <taxon>Micrococcaceae</taxon>
        <taxon>Glutamicibacter</taxon>
    </lineage>
</organism>
<dbReference type="RefSeq" id="WP_113606688.1">
    <property type="nucleotide sequence ID" value="NZ_POAF01000002.1"/>
</dbReference>
<evidence type="ECO:0000256" key="7">
    <source>
        <dbReference type="RuleBase" id="RU000382"/>
    </source>
</evidence>
<sequence>MGTPMPSMQRVTVDSPPGDSSLLCAQTAAQFETETARVVSHVAAQLSTVASPATGATPDQLRPAIEAVDLNSPLGNLTEALEEIQHLYLRDAIYFHDTRYAAHLNCPVAIPAAAIEAVVTSVNTSMDTFDQSAGATLIERKLVDWTAGLIGFDVQGADGIFTSGGTQSNLQAMLIARNIAASKLGGPLPHRLSRLRIYCSADAHFSIRDAAMLLGLGSEAAVAIPTDSLHRMDPAALRRQIDADLQAGLQPMSISATAGTTDFGAIDPLLELRRIASEHGTWLHVDAAYGCGLLISRHHRSRLAGIESADSVTVDYHKSFFQPIGSSALILARGRDFGSIAHYAEYLNPRSEAAGSANQVDKSLQTTRRFDALKLWTTLRTLGADRLGSMFDQVIELAEMAEREVALRDELRLAAPVQLSTLVFAFNQPHLSLPQAQKNQLADQIRHRLYASGEAMIAATTHHGERLLKLTLLNPNTSLSDISAILDAICKAGREVLSDFEAGVSL</sequence>
<keyword evidence="5 7" id="KW-0456">Lyase</keyword>
<dbReference type="GO" id="GO:0005737">
    <property type="term" value="C:cytoplasm"/>
    <property type="evidence" value="ECO:0007669"/>
    <property type="project" value="TreeGrafter"/>
</dbReference>
<evidence type="ECO:0000256" key="3">
    <source>
        <dbReference type="ARBA" id="ARBA00022793"/>
    </source>
</evidence>
<evidence type="ECO:0000256" key="4">
    <source>
        <dbReference type="ARBA" id="ARBA00022898"/>
    </source>
</evidence>
<proteinExistence type="inferred from homology"/>
<feature type="modified residue" description="N6-(pyridoxal phosphate)lysine" evidence="6">
    <location>
        <position position="318"/>
    </location>
</feature>
<dbReference type="PANTHER" id="PTHR45677:SF8">
    <property type="entry name" value="CYSTEINE SULFINIC ACID DECARBOXYLASE"/>
    <property type="match status" value="1"/>
</dbReference>
<dbReference type="Proteomes" id="UP000252167">
    <property type="component" value="Unassembled WGS sequence"/>
</dbReference>
<evidence type="ECO:0000313" key="8">
    <source>
        <dbReference type="EMBL" id="RBM02725.1"/>
    </source>
</evidence>
<protein>
    <submittedName>
        <fullName evidence="8">Pyridoxal-dependent decarboxylase</fullName>
    </submittedName>
</protein>
<evidence type="ECO:0000256" key="5">
    <source>
        <dbReference type="ARBA" id="ARBA00023239"/>
    </source>
</evidence>
<reference evidence="8 9" key="1">
    <citation type="submission" date="2018-01" db="EMBL/GenBank/DDBJ databases">
        <title>Glutamicibacter soli strain NHPC-3 Whole genome sequence and assembly.</title>
        <authorList>
            <person name="Choudhury P."/>
            <person name="Gupta D."/>
            <person name="Sengupta K."/>
            <person name="Jawed A."/>
            <person name="Sultana N."/>
            <person name="Saha P."/>
        </authorList>
    </citation>
    <scope>NUCLEOTIDE SEQUENCE [LARGE SCALE GENOMIC DNA]</scope>
    <source>
        <strain evidence="8 9">NHPC-3</strain>
    </source>
</reference>
<keyword evidence="4 6" id="KW-0663">Pyridoxal phosphate</keyword>
<gene>
    <name evidence="8" type="ORF">C1H84_04660</name>
</gene>
<dbReference type="InterPro" id="IPR015421">
    <property type="entry name" value="PyrdxlP-dep_Trfase_major"/>
</dbReference>
<dbReference type="Pfam" id="PF00282">
    <property type="entry name" value="Pyridoxal_deC"/>
    <property type="match status" value="1"/>
</dbReference>
<dbReference type="InterPro" id="IPR002129">
    <property type="entry name" value="PyrdxlP-dep_de-COase"/>
</dbReference>